<proteinExistence type="predicted"/>
<feature type="domain" description="FHA" evidence="5">
    <location>
        <begin position="50"/>
        <end position="91"/>
    </location>
</feature>
<gene>
    <name evidence="7" type="ORF">BO225_00550</name>
</gene>
<dbReference type="Proteomes" id="UP000186705">
    <property type="component" value="Unassembled WGS sequence"/>
</dbReference>
<dbReference type="Pfam" id="PF00498">
    <property type="entry name" value="FHA"/>
    <property type="match status" value="1"/>
</dbReference>
<reference evidence="7 8" key="1">
    <citation type="submission" date="2016-11" db="EMBL/GenBank/DDBJ databases">
        <title>Description of two novel members of the family Erysipelotrichaceae: Ileibacterium lipovorans gen. nov., sp. nov. and Dubosiella newyorkensis, gen. nov., sp. nov.</title>
        <authorList>
            <person name="Cox L.M."/>
            <person name="Sohn J."/>
            <person name="Tyrrell K.L."/>
            <person name="Citron D.M."/>
            <person name="Lawson P.A."/>
            <person name="Patel N.B."/>
            <person name="Iizumi T."/>
            <person name="Perez-Perez G.I."/>
            <person name="Goldstein E.J."/>
            <person name="Blaser M.J."/>
        </authorList>
    </citation>
    <scope>NUCLEOTIDE SEQUENCE [LARGE SCALE GENOMIC DNA]</scope>
    <source>
        <strain evidence="7 8">NYU-BL-A4</strain>
    </source>
</reference>
<evidence type="ECO:0008006" key="9">
    <source>
        <dbReference type="Google" id="ProtNLM"/>
    </source>
</evidence>
<feature type="transmembrane region" description="Helical" evidence="4">
    <location>
        <begin position="169"/>
        <end position="192"/>
    </location>
</feature>
<dbReference type="CDD" id="cd00060">
    <property type="entry name" value="FHA"/>
    <property type="match status" value="1"/>
</dbReference>
<keyword evidence="4" id="KW-0472">Membrane</keyword>
<keyword evidence="4" id="KW-0812">Transmembrane</keyword>
<keyword evidence="2 3" id="KW-0067">ATP-binding</keyword>
<dbReference type="EMBL" id="MPKA01000021">
    <property type="protein sequence ID" value="OLU47955.1"/>
    <property type="molecule type" value="Genomic_DNA"/>
</dbReference>
<dbReference type="AlphaFoldDB" id="A0A1U7NQP5"/>
<evidence type="ECO:0000259" key="5">
    <source>
        <dbReference type="PROSITE" id="PS50006"/>
    </source>
</evidence>
<dbReference type="InterPro" id="IPR050206">
    <property type="entry name" value="FtsK/SpoIIIE/SftA"/>
</dbReference>
<keyword evidence="1 3" id="KW-0547">Nucleotide-binding</keyword>
<feature type="transmembrane region" description="Helical" evidence="4">
    <location>
        <begin position="198"/>
        <end position="221"/>
    </location>
</feature>
<dbReference type="CDD" id="cd01127">
    <property type="entry name" value="TrwB_TraG_TraD_VirD4"/>
    <property type="match status" value="1"/>
</dbReference>
<evidence type="ECO:0000259" key="6">
    <source>
        <dbReference type="PROSITE" id="PS50901"/>
    </source>
</evidence>
<evidence type="ECO:0000256" key="2">
    <source>
        <dbReference type="ARBA" id="ARBA00022840"/>
    </source>
</evidence>
<dbReference type="InterPro" id="IPR002543">
    <property type="entry name" value="FtsK_dom"/>
</dbReference>
<dbReference type="OrthoDB" id="9807790at2"/>
<dbReference type="STRING" id="1862672.BO225_00550"/>
<evidence type="ECO:0000313" key="8">
    <source>
        <dbReference type="Proteomes" id="UP000186705"/>
    </source>
</evidence>
<dbReference type="PROSITE" id="PS50901">
    <property type="entry name" value="FTSK"/>
    <property type="match status" value="1"/>
</dbReference>
<accession>A0A1U7NQP5</accession>
<sequence>MDKLGQINNDIHTVYYRTHTKSKTKLPEPTTYSYQKKVESFFLCAFEHRIEIGRESFCELDPTISLLHFTIENGILYDYSKNGTYVNGKRVVHNVPLHEGDQICFAIHTIFYYPKFLISDLSFKDPKELFSTLTIQSIPMKQTISPPVLPSFSPLEAFLQKIESESISLIQSIAPSIMIFLSTTISILIQVFAQKQTITSILLSSITTLLMSFSFLSLGFFNVRLQKRKRKQQEEHRNTMYQNYIEERIQEIQKAFHQYIQSFDSFKEELSLYPLEQETIPIQIEWIPLSLPSLPKVNYQTRNDPLYSYAKEQLLQLDLKLPIFREIQKGQSVWIQCEKIEPLFDHLSTLSNRTSKWVFLEREPAYSVLDSFCIEEGYLSIRSYEQATILLSKTESYWIVTSDEALLDERFCQEEHWTLLYCSLKKSEFPFDSIISRPFFLQKKTHARDVLPLNDSIKDAYIRSSNRSYSFPVGLEKGKLIWIDLQEGHLLIAGTTGSGKSEFISSLLLFGTYTYSSLDFQYILIDFKGGAFGQAFYGFPHCAGKITNLETEGMERFLLSLQAEIEERQVALARFQEESGKPANIHAYREQGNKMAHLWIVVDEFAQLKSRFPDAMSDLKEFARIGRSLGIHLILATQKPAGIVDEQIVSNSKYRICLKVHTAADSREMLMHEGASRLNRAGEFILQEGSRDKEVKGRSFYIHSSSSCLDSIRYVNQDLKQESLLNWVRKKVEARQEDSISIVMPMLGECSFSSLWLLDWPKQKKVYEAKLTYGQSALILCHEAQEKIVDSICAHETDVYILHKNFEWKSLYFLLKEKKRATLVVFGTKDVERIVNIPFLKIYCLTSSYEARNEELYRLFTYRILSSFYDIDHARAFMQTYKISRKEFPMMNLAYKQTICSGIWSQAENQNSLAAPYPQIDQMFTLSQAKNYFSSYVLGYGSDCLPLVWQRKRPLLIAYAQAKKEEDLFYLMQIWRAQDPVLDICVGRIDERADVSIIQIQEGTLLDTKLVENMDLAWFGAGFNDYAYTFHKRSILEPYEMILFQEESIDCGACLHIYE</sequence>
<dbReference type="InterPro" id="IPR000253">
    <property type="entry name" value="FHA_dom"/>
</dbReference>
<dbReference type="InterPro" id="IPR027417">
    <property type="entry name" value="P-loop_NTPase"/>
</dbReference>
<name>A0A1U7NQP5_9FIRM</name>
<dbReference type="PANTHER" id="PTHR22683:SF1">
    <property type="entry name" value="TYPE VII SECRETION SYSTEM PROTEIN ESSC"/>
    <property type="match status" value="1"/>
</dbReference>
<dbReference type="InterPro" id="IPR008984">
    <property type="entry name" value="SMAD_FHA_dom_sf"/>
</dbReference>
<keyword evidence="4" id="KW-1133">Transmembrane helix</keyword>
<dbReference type="PROSITE" id="PS50006">
    <property type="entry name" value="FHA_DOMAIN"/>
    <property type="match status" value="1"/>
</dbReference>
<evidence type="ECO:0000256" key="1">
    <source>
        <dbReference type="ARBA" id="ARBA00022741"/>
    </source>
</evidence>
<dbReference type="Pfam" id="PF01580">
    <property type="entry name" value="FtsK_SpoIIIE"/>
    <property type="match status" value="1"/>
</dbReference>
<dbReference type="GO" id="GO:0005524">
    <property type="term" value="F:ATP binding"/>
    <property type="evidence" value="ECO:0007669"/>
    <property type="project" value="UniProtKB-UniRule"/>
</dbReference>
<feature type="binding site" evidence="3">
    <location>
        <begin position="494"/>
        <end position="501"/>
    </location>
    <ligand>
        <name>ATP</name>
        <dbReference type="ChEBI" id="CHEBI:30616"/>
    </ligand>
</feature>
<evidence type="ECO:0000256" key="4">
    <source>
        <dbReference type="SAM" id="Phobius"/>
    </source>
</evidence>
<keyword evidence="8" id="KW-1185">Reference proteome</keyword>
<feature type="domain" description="FtsK" evidence="6">
    <location>
        <begin position="478"/>
        <end position="667"/>
    </location>
</feature>
<dbReference type="PANTHER" id="PTHR22683">
    <property type="entry name" value="SPORULATION PROTEIN RELATED"/>
    <property type="match status" value="1"/>
</dbReference>
<comment type="caution">
    <text evidence="7">The sequence shown here is derived from an EMBL/GenBank/DDBJ whole genome shotgun (WGS) entry which is preliminary data.</text>
</comment>
<dbReference type="SUPFAM" id="SSF52540">
    <property type="entry name" value="P-loop containing nucleoside triphosphate hydrolases"/>
    <property type="match status" value="1"/>
</dbReference>
<evidence type="ECO:0000256" key="3">
    <source>
        <dbReference type="PROSITE-ProRule" id="PRU00289"/>
    </source>
</evidence>
<dbReference type="Gene3D" id="3.40.50.300">
    <property type="entry name" value="P-loop containing nucleotide triphosphate hydrolases"/>
    <property type="match status" value="1"/>
</dbReference>
<protein>
    <recommendedName>
        <fullName evidence="9">FtsK domain-containing protein</fullName>
    </recommendedName>
</protein>
<dbReference type="RefSeq" id="WP_076340357.1">
    <property type="nucleotide sequence ID" value="NZ_CAPDDE010000014.1"/>
</dbReference>
<dbReference type="Gene3D" id="2.60.200.20">
    <property type="match status" value="1"/>
</dbReference>
<organism evidence="7 8">
    <name type="scientific">Dubosiella newyorkensis</name>
    <dbReference type="NCBI Taxonomy" id="1862672"/>
    <lineage>
        <taxon>Bacteria</taxon>
        <taxon>Bacillati</taxon>
        <taxon>Bacillota</taxon>
        <taxon>Erysipelotrichia</taxon>
        <taxon>Erysipelotrichales</taxon>
        <taxon>Erysipelotrichaceae</taxon>
        <taxon>Dubosiella</taxon>
    </lineage>
</organism>
<dbReference type="GO" id="GO:0003677">
    <property type="term" value="F:DNA binding"/>
    <property type="evidence" value="ECO:0007669"/>
    <property type="project" value="InterPro"/>
</dbReference>
<evidence type="ECO:0000313" key="7">
    <source>
        <dbReference type="EMBL" id="OLU47955.1"/>
    </source>
</evidence>
<dbReference type="GeneID" id="78274445"/>
<dbReference type="SUPFAM" id="SSF49879">
    <property type="entry name" value="SMAD/FHA domain"/>
    <property type="match status" value="1"/>
</dbReference>